<keyword evidence="2" id="KW-1185">Reference proteome</keyword>
<accession>A0ABW4TVA8</accession>
<evidence type="ECO:0000313" key="1">
    <source>
        <dbReference type="EMBL" id="MFD1950473.1"/>
    </source>
</evidence>
<evidence type="ECO:0000313" key="2">
    <source>
        <dbReference type="Proteomes" id="UP001597400"/>
    </source>
</evidence>
<gene>
    <name evidence="1" type="ORF">ACFSGX_06805</name>
</gene>
<evidence type="ECO:0008006" key="3">
    <source>
        <dbReference type="Google" id="ProtNLM"/>
    </source>
</evidence>
<organism evidence="1 2">
    <name type="scientific">Sphingomonas arantia</name>
    <dbReference type="NCBI Taxonomy" id="1460676"/>
    <lineage>
        <taxon>Bacteria</taxon>
        <taxon>Pseudomonadati</taxon>
        <taxon>Pseudomonadota</taxon>
        <taxon>Alphaproteobacteria</taxon>
        <taxon>Sphingomonadales</taxon>
        <taxon>Sphingomonadaceae</taxon>
        <taxon>Sphingomonas</taxon>
    </lineage>
</organism>
<name>A0ABW4TVA8_9SPHN</name>
<dbReference type="EMBL" id="JBHUGS010000002">
    <property type="protein sequence ID" value="MFD1950473.1"/>
    <property type="molecule type" value="Genomic_DNA"/>
</dbReference>
<sequence length="222" mass="23686">MFDLIGSMLLLAAPALPSNGSAPAPVTSPSPDKARSAVIGCGVAPDRVSVSYDEDMQEDVVWIASGNAPFAKTMLSCIAHASRRTSYYVYFREAAEWKRYSAIYATIANTGDVAEARAWLQEQNRPETARSIKRGRPLAGFTKAVEQFCGVQPGALLVAVDDRTITFTEGGLGHLTATGIEGAAATPAQYECVTYVMAASDLLSHDIFFGFIGSDPRKAPSQ</sequence>
<proteinExistence type="predicted"/>
<reference evidence="2" key="1">
    <citation type="journal article" date="2019" name="Int. J. Syst. Evol. Microbiol.">
        <title>The Global Catalogue of Microorganisms (GCM) 10K type strain sequencing project: providing services to taxonomists for standard genome sequencing and annotation.</title>
        <authorList>
            <consortium name="The Broad Institute Genomics Platform"/>
            <consortium name="The Broad Institute Genome Sequencing Center for Infectious Disease"/>
            <person name="Wu L."/>
            <person name="Ma J."/>
        </authorList>
    </citation>
    <scope>NUCLEOTIDE SEQUENCE [LARGE SCALE GENOMIC DNA]</scope>
    <source>
        <strain evidence="2">CGMCC 1.12702</strain>
    </source>
</reference>
<protein>
    <recommendedName>
        <fullName evidence="3">Chalcone isomerase domain-containing protein</fullName>
    </recommendedName>
</protein>
<dbReference type="RefSeq" id="WP_380928567.1">
    <property type="nucleotide sequence ID" value="NZ_JBHUGS010000002.1"/>
</dbReference>
<dbReference type="Proteomes" id="UP001597400">
    <property type="component" value="Unassembled WGS sequence"/>
</dbReference>
<comment type="caution">
    <text evidence="1">The sequence shown here is derived from an EMBL/GenBank/DDBJ whole genome shotgun (WGS) entry which is preliminary data.</text>
</comment>